<evidence type="ECO:0000313" key="2">
    <source>
        <dbReference type="Proteomes" id="UP000281406"/>
    </source>
</evidence>
<accession>A0A3N0YIA2</accession>
<proteinExistence type="predicted"/>
<dbReference type="Proteomes" id="UP000281406">
    <property type="component" value="Unassembled WGS sequence"/>
</dbReference>
<protein>
    <submittedName>
        <fullName evidence="1">Uncharacterized protein</fullName>
    </submittedName>
</protein>
<evidence type="ECO:0000313" key="1">
    <source>
        <dbReference type="EMBL" id="ROL45610.1"/>
    </source>
</evidence>
<name>A0A3N0YIA2_ANAGA</name>
<reference evidence="1 2" key="1">
    <citation type="submission" date="2018-10" db="EMBL/GenBank/DDBJ databases">
        <title>Genome assembly for a Yunnan-Guizhou Plateau 3E fish, Anabarilius grahami (Regan), and its evolutionary and genetic applications.</title>
        <authorList>
            <person name="Jiang W."/>
        </authorList>
    </citation>
    <scope>NUCLEOTIDE SEQUENCE [LARGE SCALE GENOMIC DNA]</scope>
    <source>
        <strain evidence="1">AG-KIZ</strain>
        <tissue evidence="1">Muscle</tissue>
    </source>
</reference>
<sequence length="173" mass="20163">MTKVWRQVLESHCEKDLQRKDIFTTLLSQCKKNWEDHKSAINLLETEKALQNGAPMWPMSWIRSSYRVLTSEESLDKMQSMAEGLMESEWTDRGMLVRHDVFHWIHRFDAAVSPPKANIHQDIYGQNGFENHTFQELYSQYSVLKDRPDDFSSSQEGFDPEGTQLCLLAAAYT</sequence>
<organism evidence="1 2">
    <name type="scientific">Anabarilius grahami</name>
    <name type="common">Kanglang fish</name>
    <name type="synonym">Barilius grahami</name>
    <dbReference type="NCBI Taxonomy" id="495550"/>
    <lineage>
        <taxon>Eukaryota</taxon>
        <taxon>Metazoa</taxon>
        <taxon>Chordata</taxon>
        <taxon>Craniata</taxon>
        <taxon>Vertebrata</taxon>
        <taxon>Euteleostomi</taxon>
        <taxon>Actinopterygii</taxon>
        <taxon>Neopterygii</taxon>
        <taxon>Teleostei</taxon>
        <taxon>Ostariophysi</taxon>
        <taxon>Cypriniformes</taxon>
        <taxon>Xenocyprididae</taxon>
        <taxon>Xenocypridinae</taxon>
        <taxon>Xenocypridinae incertae sedis</taxon>
        <taxon>Anabarilius</taxon>
    </lineage>
</organism>
<dbReference type="PANTHER" id="PTHR47773:SF1">
    <property type="entry name" value="C2H2-TYPE DOMAIN-CONTAINING PROTEIN"/>
    <property type="match status" value="1"/>
</dbReference>
<keyword evidence="2" id="KW-1185">Reference proteome</keyword>
<dbReference type="OrthoDB" id="8960663at2759"/>
<dbReference type="PANTHER" id="PTHR47773">
    <property type="entry name" value="SI:DKEY-9I5.2-RELATED"/>
    <property type="match status" value="1"/>
</dbReference>
<gene>
    <name evidence="1" type="ORF">DPX16_17726</name>
</gene>
<comment type="caution">
    <text evidence="1">The sequence shown here is derived from an EMBL/GenBank/DDBJ whole genome shotgun (WGS) entry which is preliminary data.</text>
</comment>
<dbReference type="EMBL" id="RJVU01042551">
    <property type="protein sequence ID" value="ROL45610.1"/>
    <property type="molecule type" value="Genomic_DNA"/>
</dbReference>
<dbReference type="AlphaFoldDB" id="A0A3N0YIA2"/>